<gene>
    <name evidence="1" type="ORF">EV216_110105</name>
</gene>
<keyword evidence="2" id="KW-1185">Reference proteome</keyword>
<comment type="caution">
    <text evidence="1">The sequence shown here is derived from an EMBL/GenBank/DDBJ whole genome shotgun (WGS) entry which is preliminary data.</text>
</comment>
<proteinExistence type="predicted"/>
<dbReference type="EMBL" id="SLVM01000010">
    <property type="protein sequence ID" value="TCM84787.1"/>
    <property type="molecule type" value="Genomic_DNA"/>
</dbReference>
<accession>A0A4R1YV65</accession>
<dbReference type="Proteomes" id="UP000295277">
    <property type="component" value="Unassembled WGS sequence"/>
</dbReference>
<protein>
    <submittedName>
        <fullName evidence="1">Uncharacterized protein</fullName>
    </submittedName>
</protein>
<dbReference type="AlphaFoldDB" id="A0A4R1YV65"/>
<evidence type="ECO:0000313" key="1">
    <source>
        <dbReference type="EMBL" id="TCM84787.1"/>
    </source>
</evidence>
<dbReference type="RefSeq" id="WP_165899206.1">
    <property type="nucleotide sequence ID" value="NZ_SLVM01000010.1"/>
</dbReference>
<reference evidence="1 2" key="1">
    <citation type="submission" date="2019-03" db="EMBL/GenBank/DDBJ databases">
        <title>Genomic Encyclopedia of Type Strains, Phase IV (KMG-IV): sequencing the most valuable type-strain genomes for metagenomic binning, comparative biology and taxonomic classification.</title>
        <authorList>
            <person name="Goeker M."/>
        </authorList>
    </citation>
    <scope>NUCLEOTIDE SEQUENCE [LARGE SCALE GENOMIC DNA]</scope>
    <source>
        <strain evidence="1 2">DSM 21153</strain>
    </source>
</reference>
<evidence type="ECO:0000313" key="2">
    <source>
        <dbReference type="Proteomes" id="UP000295277"/>
    </source>
</evidence>
<sequence>MKLLNEEQANAILAFFESFDLRVTGAWAQVEEGMREDFGIEDPEAAIEDAKVALQ</sequence>
<name>A0A4R1YV65_9RHOB</name>
<organism evidence="1 2">
    <name type="scientific">Rhodovulum steppense</name>
    <dbReference type="NCBI Taxonomy" id="540251"/>
    <lineage>
        <taxon>Bacteria</taxon>
        <taxon>Pseudomonadati</taxon>
        <taxon>Pseudomonadota</taxon>
        <taxon>Alphaproteobacteria</taxon>
        <taxon>Rhodobacterales</taxon>
        <taxon>Paracoccaceae</taxon>
        <taxon>Rhodovulum</taxon>
    </lineage>
</organism>